<keyword evidence="2" id="KW-1185">Reference proteome</keyword>
<dbReference type="Proteomes" id="UP000071778">
    <property type="component" value="Chromosome"/>
</dbReference>
<proteinExistence type="predicted"/>
<protein>
    <submittedName>
        <fullName evidence="1">Uncharacterized protein</fullName>
    </submittedName>
</protein>
<dbReference type="EMBL" id="CP013235">
    <property type="protein sequence ID" value="AMP10586.1"/>
    <property type="molecule type" value="Genomic_DNA"/>
</dbReference>
<sequence>MITFVENQRKTTLLPDLKTLRHRENMKDDEYSTYPHNVCLAQHLAIPAGIEMRPSQTSGGTGKA</sequence>
<evidence type="ECO:0000313" key="1">
    <source>
        <dbReference type="EMBL" id="AMP10586.1"/>
    </source>
</evidence>
<reference evidence="1 2" key="1">
    <citation type="submission" date="2015-11" db="EMBL/GenBank/DDBJ databases">
        <title>Exploring the genomic traits of fungus-feeding bacterial genus Collimonas.</title>
        <authorList>
            <person name="Song C."/>
            <person name="Schmidt R."/>
            <person name="de Jager V."/>
            <person name="Krzyzanowska D."/>
            <person name="Jongedijk E."/>
            <person name="Cankar K."/>
            <person name="Beekwilder J."/>
            <person name="van Veen A."/>
            <person name="de Boer W."/>
            <person name="van Veen J.A."/>
            <person name="Garbeva P."/>
        </authorList>
    </citation>
    <scope>NUCLEOTIDE SEQUENCE [LARGE SCALE GENOMIC DNA]</scope>
    <source>
        <strain evidence="1 2">Ter282</strain>
    </source>
</reference>
<dbReference type="AlphaFoldDB" id="A0A127PSA2"/>
<accession>A0A127PSA2</accession>
<dbReference type="PATRIC" id="fig|279058.17.peg.3117"/>
<evidence type="ECO:0000313" key="2">
    <source>
        <dbReference type="Proteomes" id="UP000071778"/>
    </source>
</evidence>
<organism evidence="1 2">
    <name type="scientific">Collimonas arenae</name>
    <dbReference type="NCBI Taxonomy" id="279058"/>
    <lineage>
        <taxon>Bacteria</taxon>
        <taxon>Pseudomonadati</taxon>
        <taxon>Pseudomonadota</taxon>
        <taxon>Betaproteobacteria</taxon>
        <taxon>Burkholderiales</taxon>
        <taxon>Oxalobacteraceae</taxon>
        <taxon>Collimonas</taxon>
    </lineage>
</organism>
<name>A0A127PSA2_9BURK</name>
<gene>
    <name evidence="1" type="ORF">CAter282_2862</name>
</gene>
<dbReference type="RefSeq" id="WP_205630265.1">
    <property type="nucleotide sequence ID" value="NZ_CP013233.1"/>
</dbReference>